<dbReference type="Pfam" id="PF06722">
    <property type="entry name" value="EryCIII-like_C"/>
    <property type="match status" value="1"/>
</dbReference>
<feature type="non-terminal residue" evidence="3">
    <location>
        <position position="1"/>
    </location>
</feature>
<dbReference type="PANTHER" id="PTHR48050:SF13">
    <property type="entry name" value="STEROL 3-BETA-GLUCOSYLTRANSFERASE UGT80A2"/>
    <property type="match status" value="1"/>
</dbReference>
<keyword evidence="1" id="KW-0808">Transferase</keyword>
<feature type="non-terminal residue" evidence="3">
    <location>
        <position position="238"/>
    </location>
</feature>
<evidence type="ECO:0000313" key="4">
    <source>
        <dbReference type="Proteomes" id="UP000005324"/>
    </source>
</evidence>
<feature type="domain" description="Erythromycin biosynthesis protein CIII-like C-terminal" evidence="2">
    <location>
        <begin position="135"/>
        <end position="238"/>
    </location>
</feature>
<dbReference type="AlphaFoldDB" id="D5RMS0"/>
<dbReference type="InterPro" id="IPR050426">
    <property type="entry name" value="Glycosyltransferase_28"/>
</dbReference>
<keyword evidence="4" id="KW-1185">Reference proteome</keyword>
<dbReference type="PROSITE" id="PS00375">
    <property type="entry name" value="UDPGT"/>
    <property type="match status" value="1"/>
</dbReference>
<protein>
    <recommendedName>
        <fullName evidence="2">Erythromycin biosynthesis protein CIII-like C-terminal domain-containing protein</fullName>
    </recommendedName>
</protein>
<dbReference type="GO" id="GO:0016757">
    <property type="term" value="F:glycosyltransferase activity"/>
    <property type="evidence" value="ECO:0007669"/>
    <property type="project" value="UniProtKB-ARBA"/>
</dbReference>
<dbReference type="Proteomes" id="UP000005324">
    <property type="component" value="Unassembled WGS sequence"/>
</dbReference>
<dbReference type="InterPro" id="IPR035595">
    <property type="entry name" value="UDP_glycos_trans_CS"/>
</dbReference>
<sequence>DFGAMLAAEQAGLPRAVLGVIAAGRLSRPALVAPALAPLRAALGLPPEPGTPPLWLNPFPPALRDPDCPLPAGALSFRPDAPPAAAPPPWLEALPQPLLHLTLGTVFNQESGDLFARLLAALRGLPAGAVLATGPQIDPAELGAPPPGVRVERFVDQAMLLPRCALAVCHAGSGTLAAALTAGVPLLLLPMGADQPDNAARCVALGLAEALDPLAATPDALHQAMRRLLHSAPHRAAA</sequence>
<organism evidence="3 4">
    <name type="scientific">Pseudoroseomonas cervicalis ATCC 49957</name>
    <dbReference type="NCBI Taxonomy" id="525371"/>
    <lineage>
        <taxon>Bacteria</taxon>
        <taxon>Pseudomonadati</taxon>
        <taxon>Pseudomonadota</taxon>
        <taxon>Alphaproteobacteria</taxon>
        <taxon>Acetobacterales</taxon>
        <taxon>Roseomonadaceae</taxon>
        <taxon>Roseomonas</taxon>
    </lineage>
</organism>
<proteinExistence type="predicted"/>
<dbReference type="Gene3D" id="3.40.50.2000">
    <property type="entry name" value="Glycogen Phosphorylase B"/>
    <property type="match status" value="2"/>
</dbReference>
<reference evidence="3 4" key="1">
    <citation type="submission" date="2010-04" db="EMBL/GenBank/DDBJ databases">
        <authorList>
            <person name="Qin X."/>
            <person name="Bachman B."/>
            <person name="Battles P."/>
            <person name="Bell A."/>
            <person name="Bess C."/>
            <person name="Bickham C."/>
            <person name="Chaboub L."/>
            <person name="Chen D."/>
            <person name="Coyle M."/>
            <person name="Deiros D.R."/>
            <person name="Dinh H."/>
            <person name="Forbes L."/>
            <person name="Fowler G."/>
            <person name="Francisco L."/>
            <person name="Fu Q."/>
            <person name="Gubbala S."/>
            <person name="Hale W."/>
            <person name="Han Y."/>
            <person name="Hemphill L."/>
            <person name="Highlander S.K."/>
            <person name="Hirani K."/>
            <person name="Hogues M."/>
            <person name="Jackson L."/>
            <person name="Jakkamsetti A."/>
            <person name="Javaid M."/>
            <person name="Jiang H."/>
            <person name="Korchina V."/>
            <person name="Kovar C."/>
            <person name="Lara F."/>
            <person name="Lee S."/>
            <person name="Mata R."/>
            <person name="Mathew T."/>
            <person name="Moen C."/>
            <person name="Morales K."/>
            <person name="Munidasa M."/>
            <person name="Nazareth L."/>
            <person name="Ngo R."/>
            <person name="Nguyen L."/>
            <person name="Okwuonu G."/>
            <person name="Ongeri F."/>
            <person name="Patil S."/>
            <person name="Petrosino J."/>
            <person name="Pham C."/>
            <person name="Pham P."/>
            <person name="Pu L.-L."/>
            <person name="Puazo M."/>
            <person name="Raj R."/>
            <person name="Reid J."/>
            <person name="Rouhana J."/>
            <person name="Saada N."/>
            <person name="Shang Y."/>
            <person name="Simmons D."/>
            <person name="Thornton R."/>
            <person name="Warren J."/>
            <person name="Weissenberger G."/>
            <person name="Zhang J."/>
            <person name="Zhang L."/>
            <person name="Zhou C."/>
            <person name="Zhu D."/>
            <person name="Muzny D."/>
            <person name="Worley K."/>
            <person name="Gibbs R."/>
        </authorList>
    </citation>
    <scope>NUCLEOTIDE SEQUENCE [LARGE SCALE GENOMIC DNA]</scope>
    <source>
        <strain evidence="3 4">ATCC 49957</strain>
    </source>
</reference>
<accession>D5RMS0</accession>
<dbReference type="PANTHER" id="PTHR48050">
    <property type="entry name" value="STEROL 3-BETA-GLUCOSYLTRANSFERASE"/>
    <property type="match status" value="1"/>
</dbReference>
<gene>
    <name evidence="3" type="ORF">HMPREF0731_2381</name>
</gene>
<dbReference type="InterPro" id="IPR010610">
    <property type="entry name" value="EryCIII-like_C"/>
</dbReference>
<dbReference type="RefSeq" id="WP_007006557.1">
    <property type="nucleotide sequence ID" value="NZ_GG771168.1"/>
</dbReference>
<name>D5RMS0_9PROT</name>
<dbReference type="SUPFAM" id="SSF53756">
    <property type="entry name" value="UDP-Glycosyltransferase/glycogen phosphorylase"/>
    <property type="match status" value="1"/>
</dbReference>
<evidence type="ECO:0000259" key="2">
    <source>
        <dbReference type="Pfam" id="PF06722"/>
    </source>
</evidence>
<evidence type="ECO:0000256" key="1">
    <source>
        <dbReference type="ARBA" id="ARBA00022679"/>
    </source>
</evidence>
<dbReference type="EMBL" id="ADVL01000411">
    <property type="protein sequence ID" value="EFH11399.1"/>
    <property type="molecule type" value="Genomic_DNA"/>
</dbReference>
<evidence type="ECO:0000313" key="3">
    <source>
        <dbReference type="EMBL" id="EFH11399.1"/>
    </source>
</evidence>
<comment type="caution">
    <text evidence="3">The sequence shown here is derived from an EMBL/GenBank/DDBJ whole genome shotgun (WGS) entry which is preliminary data.</text>
</comment>